<proteinExistence type="predicted"/>
<reference evidence="2" key="1">
    <citation type="submission" date="2022-11" db="UniProtKB">
        <authorList>
            <consortium name="WormBaseParasite"/>
        </authorList>
    </citation>
    <scope>IDENTIFICATION</scope>
</reference>
<dbReference type="WBParaSite" id="ES5_v2.g18637.t1">
    <property type="protein sequence ID" value="ES5_v2.g18637.t1"/>
    <property type="gene ID" value="ES5_v2.g18637"/>
</dbReference>
<accession>A0AC34FNG8</accession>
<name>A0AC34FNG8_9BILA</name>
<evidence type="ECO:0000313" key="1">
    <source>
        <dbReference type="Proteomes" id="UP000887579"/>
    </source>
</evidence>
<dbReference type="Proteomes" id="UP000887579">
    <property type="component" value="Unplaced"/>
</dbReference>
<evidence type="ECO:0000313" key="2">
    <source>
        <dbReference type="WBParaSite" id="ES5_v2.g18637.t1"/>
    </source>
</evidence>
<organism evidence="1 2">
    <name type="scientific">Panagrolaimus sp. ES5</name>
    <dbReference type="NCBI Taxonomy" id="591445"/>
    <lineage>
        <taxon>Eukaryota</taxon>
        <taxon>Metazoa</taxon>
        <taxon>Ecdysozoa</taxon>
        <taxon>Nematoda</taxon>
        <taxon>Chromadorea</taxon>
        <taxon>Rhabditida</taxon>
        <taxon>Tylenchina</taxon>
        <taxon>Panagrolaimomorpha</taxon>
        <taxon>Panagrolaimoidea</taxon>
        <taxon>Panagrolaimidae</taxon>
        <taxon>Panagrolaimus</taxon>
    </lineage>
</organism>
<sequence length="67" mass="8105">MIIFSKINIACLLLLLLAGVYCIFDFCFLFRFIPKYLFCIFKLFERLNTCSKVLFQKLKKLFPLFFF</sequence>
<protein>
    <submittedName>
        <fullName evidence="2">Uncharacterized protein</fullName>
    </submittedName>
</protein>